<dbReference type="EMBL" id="CP124616">
    <property type="protein sequence ID" value="WGW05728.1"/>
    <property type="molecule type" value="Genomic_DNA"/>
</dbReference>
<evidence type="ECO:0000313" key="3">
    <source>
        <dbReference type="Proteomes" id="UP001241605"/>
    </source>
</evidence>
<keyword evidence="1" id="KW-0472">Membrane</keyword>
<protein>
    <recommendedName>
        <fullName evidence="4">Bile acid:sodium symporter</fullName>
    </recommendedName>
</protein>
<evidence type="ECO:0000313" key="2">
    <source>
        <dbReference type="EMBL" id="WGW05728.1"/>
    </source>
</evidence>
<evidence type="ECO:0008006" key="4">
    <source>
        <dbReference type="Google" id="ProtNLM"/>
    </source>
</evidence>
<dbReference type="RefSeq" id="WP_282302352.1">
    <property type="nucleotide sequence ID" value="NZ_CP124616.1"/>
</dbReference>
<name>A0ABY8QMP5_9RHOB</name>
<keyword evidence="3" id="KW-1185">Reference proteome</keyword>
<accession>A0ABY8QMP5</accession>
<organism evidence="2 3">
    <name type="scientific">Tropicibacter oceani</name>
    <dbReference type="NCBI Taxonomy" id="3058420"/>
    <lineage>
        <taxon>Bacteria</taxon>
        <taxon>Pseudomonadati</taxon>
        <taxon>Pseudomonadota</taxon>
        <taxon>Alphaproteobacteria</taxon>
        <taxon>Rhodobacterales</taxon>
        <taxon>Roseobacteraceae</taxon>
        <taxon>Tropicibacter</taxon>
    </lineage>
</organism>
<feature type="transmembrane region" description="Helical" evidence="1">
    <location>
        <begin position="36"/>
        <end position="52"/>
    </location>
</feature>
<dbReference type="Proteomes" id="UP001241605">
    <property type="component" value="Chromosome"/>
</dbReference>
<reference evidence="2 3" key="1">
    <citation type="submission" date="2023-05" db="EMBL/GenBank/DDBJ databases">
        <title>YMD87, complete Genome.</title>
        <authorList>
            <person name="Zhang J."/>
            <person name="Xu X."/>
        </authorList>
    </citation>
    <scope>NUCLEOTIDE SEQUENCE [LARGE SCALE GENOMIC DNA]</scope>
    <source>
        <strain evidence="2 3">YMD87</strain>
    </source>
</reference>
<proteinExistence type="predicted"/>
<dbReference type="Gene3D" id="1.20.1530.20">
    <property type="match status" value="1"/>
</dbReference>
<feature type="transmembrane region" description="Helical" evidence="1">
    <location>
        <begin position="199"/>
        <end position="218"/>
    </location>
</feature>
<feature type="transmembrane region" description="Helical" evidence="1">
    <location>
        <begin position="157"/>
        <end position="178"/>
    </location>
</feature>
<feature type="transmembrane region" description="Helical" evidence="1">
    <location>
        <begin position="224"/>
        <end position="242"/>
    </location>
</feature>
<feature type="transmembrane region" description="Helical" evidence="1">
    <location>
        <begin position="92"/>
        <end position="117"/>
    </location>
</feature>
<feature type="transmembrane region" description="Helical" evidence="1">
    <location>
        <begin position="129"/>
        <end position="151"/>
    </location>
</feature>
<keyword evidence="1" id="KW-1133">Transmembrane helix</keyword>
<dbReference type="InterPro" id="IPR038770">
    <property type="entry name" value="Na+/solute_symporter_sf"/>
</dbReference>
<gene>
    <name evidence="2" type="ORF">QF118_09335</name>
</gene>
<keyword evidence="1" id="KW-0812">Transmembrane</keyword>
<evidence type="ECO:0000256" key="1">
    <source>
        <dbReference type="SAM" id="Phobius"/>
    </source>
</evidence>
<sequence>MTDPLRLAARHGQWVLIAGLVLGLALPSFAGLLRPHLPMMVVGLLFVSLLRMPPSALLGSLPQLPRVSLTALVLQLALPLLVIAAARATGTATTAVALSLTLVAAAPSIVGSPNIVMIMGGRPDHALRLMVAGTVLLPLTVLPVFALSPLLDDAGQVATAALRLLGTIVLTGAAAMATRRLLFPRPSPMTEDRLQGASALALSLFVIALMPAVAVLAQTSTSQLVFWIAVAFAVNFGAQIVTRRLTRSQPRDTSLSLSLIAGNRNIALFLVSLPPETTAQILPFVGCYQLPMYLTPLLMRRLYC</sequence>
<feature type="transmembrane region" description="Helical" evidence="1">
    <location>
        <begin position="12"/>
        <end position="30"/>
    </location>
</feature>
<feature type="transmembrane region" description="Helical" evidence="1">
    <location>
        <begin position="64"/>
        <end position="86"/>
    </location>
</feature>